<protein>
    <recommendedName>
        <fullName evidence="4">PE-PGRS family protein</fullName>
    </recommendedName>
</protein>
<evidence type="ECO:0000313" key="2">
    <source>
        <dbReference type="EMBL" id="ORW22828.1"/>
    </source>
</evidence>
<name>A0A1X1ZHP4_MYCNO</name>
<accession>A0A1X1ZHP4</accession>
<evidence type="ECO:0000256" key="1">
    <source>
        <dbReference type="SAM" id="SignalP"/>
    </source>
</evidence>
<reference evidence="2 3" key="1">
    <citation type="submission" date="2016-01" db="EMBL/GenBank/DDBJ databases">
        <title>The new phylogeny of the genus Mycobacterium.</title>
        <authorList>
            <person name="Tarcisio F."/>
            <person name="Conor M."/>
            <person name="Antonella G."/>
            <person name="Elisabetta G."/>
            <person name="Giulia F.S."/>
            <person name="Sara T."/>
            <person name="Anna F."/>
            <person name="Clotilde B."/>
            <person name="Roberto B."/>
            <person name="Veronica D.S."/>
            <person name="Fabio R."/>
            <person name="Monica P."/>
            <person name="Olivier J."/>
            <person name="Enrico T."/>
            <person name="Nicola S."/>
        </authorList>
    </citation>
    <scope>NUCLEOTIDE SEQUENCE [LARGE SCALE GENOMIC DNA]</scope>
    <source>
        <strain evidence="2 3">DSM 44164</strain>
    </source>
</reference>
<comment type="caution">
    <text evidence="2">The sequence shown here is derived from an EMBL/GenBank/DDBJ whole genome shotgun (WGS) entry which is preliminary data.</text>
</comment>
<evidence type="ECO:0008006" key="4">
    <source>
        <dbReference type="Google" id="ProtNLM"/>
    </source>
</evidence>
<sequence length="270" mass="28192">MGAAVVGAGAILAAPVVGPSASALAAHSAEITLSSLSWQDVEALTPDGWVIFDSGEAAQAYADEISALTLEYGQTAVQWANWLDPFLSFAGISGVGDWVTDRYDLFTEILTPGWDPLAWVEDYYTEIAADPEVLFGPVADFDLSWLWGLLGISASDGDQLDSLLELASGLAGGLATWELLGIYALVPGVINAVTAGIIDLDDLFPEVGSGLDLIAGLAGDSMLDWITSTEETLSSSLEGAIDILEASPGVQWILDLVGQLTDGLGVELPF</sequence>
<keyword evidence="3" id="KW-1185">Reference proteome</keyword>
<feature type="signal peptide" evidence="1">
    <location>
        <begin position="1"/>
        <end position="25"/>
    </location>
</feature>
<keyword evidence="1" id="KW-0732">Signal</keyword>
<gene>
    <name evidence="2" type="ORF">AWC18_05810</name>
</gene>
<dbReference type="AlphaFoldDB" id="A0A1X1ZHP4"/>
<dbReference type="EMBL" id="LQPI01000032">
    <property type="protein sequence ID" value="ORW22828.1"/>
    <property type="molecule type" value="Genomic_DNA"/>
</dbReference>
<dbReference type="RefSeq" id="WP_085138050.1">
    <property type="nucleotide sequence ID" value="NZ_LQPI01000032.1"/>
</dbReference>
<evidence type="ECO:0000313" key="3">
    <source>
        <dbReference type="Proteomes" id="UP000193108"/>
    </source>
</evidence>
<feature type="chain" id="PRO_5039056522" description="PE-PGRS family protein" evidence="1">
    <location>
        <begin position="26"/>
        <end position="270"/>
    </location>
</feature>
<organism evidence="2 3">
    <name type="scientific">Mycolicibacter nonchromogenicus</name>
    <name type="common">Mycobacterium nonchromogenicum</name>
    <dbReference type="NCBI Taxonomy" id="1782"/>
    <lineage>
        <taxon>Bacteria</taxon>
        <taxon>Bacillati</taxon>
        <taxon>Actinomycetota</taxon>
        <taxon>Actinomycetes</taxon>
        <taxon>Mycobacteriales</taxon>
        <taxon>Mycobacteriaceae</taxon>
        <taxon>Mycolicibacter</taxon>
    </lineage>
</organism>
<dbReference type="Proteomes" id="UP000193108">
    <property type="component" value="Unassembled WGS sequence"/>
</dbReference>
<proteinExistence type="predicted"/>